<keyword evidence="2" id="KW-1185">Reference proteome</keyword>
<proteinExistence type="predicted"/>
<dbReference type="AlphaFoldDB" id="A1SXJ5"/>
<evidence type="ECO:0000313" key="2">
    <source>
        <dbReference type="Proteomes" id="UP000000639"/>
    </source>
</evidence>
<dbReference type="OrthoDB" id="79831at2"/>
<evidence type="ECO:0000313" key="1">
    <source>
        <dbReference type="EMBL" id="ABM04210.1"/>
    </source>
</evidence>
<dbReference type="EMBL" id="CP000510">
    <property type="protein sequence ID" value="ABM04210.1"/>
    <property type="molecule type" value="Genomic_DNA"/>
</dbReference>
<name>A1SXJ5_PSYIN</name>
<dbReference type="RefSeq" id="WP_011770770.1">
    <property type="nucleotide sequence ID" value="NC_008709.1"/>
</dbReference>
<sequence length="255" mass="29344">MMPILKNPTIVNEDELTMSSVEIAYLTGKKHKNVMRDIRNMFTALQIGGLKSEPTYFNQQNKEGKCYCLSKELTLTLVSGYSIQMRHLIIKRWLELEQVQPIVLPDFNNPVVAARAWATSVEASLKLNGVNNKLKCEIKQLKIDNNMLEKQFSAGLTAPGFCRQLNGVNLNRVSGWLMDKNLFYQFKRGYKVKRSGQNGRFKEEIIPCSDGEFSHKVVLTEKGAKWLYGQYLNNKLPMKKDWDGKFTHDLFQEVE</sequence>
<gene>
    <name evidence="1" type="ordered locus">Ping_2481</name>
</gene>
<dbReference type="eggNOG" id="COG3646">
    <property type="taxonomic scope" value="Bacteria"/>
</dbReference>
<accession>A1SXJ5</accession>
<reference evidence="1 2" key="1">
    <citation type="submission" date="2007-01" db="EMBL/GenBank/DDBJ databases">
        <title>Complete sequence of Psychromonas ingrahamii 37.</title>
        <authorList>
            <consortium name="US DOE Joint Genome Institute"/>
            <person name="Copeland A."/>
            <person name="Lucas S."/>
            <person name="Lapidus A."/>
            <person name="Barry K."/>
            <person name="Detter J.C."/>
            <person name="Glavina del Rio T."/>
            <person name="Hammon N."/>
            <person name="Israni S."/>
            <person name="Dalin E."/>
            <person name="Tice H."/>
            <person name="Pitluck S."/>
            <person name="Thompson L.S."/>
            <person name="Brettin T."/>
            <person name="Bruce D."/>
            <person name="Han C."/>
            <person name="Tapia R."/>
            <person name="Schmutz J."/>
            <person name="Larimer F."/>
            <person name="Land M."/>
            <person name="Hauser L."/>
            <person name="Kyrpides N."/>
            <person name="Ivanova N."/>
            <person name="Staley J."/>
            <person name="Richardson P."/>
        </authorList>
    </citation>
    <scope>NUCLEOTIDE SEQUENCE [LARGE SCALE GENOMIC DNA]</scope>
    <source>
        <strain evidence="1 2">37</strain>
    </source>
</reference>
<dbReference type="InterPro" id="IPR014054">
    <property type="entry name" value="Phage_regulatory_Rha"/>
</dbReference>
<dbReference type="Pfam" id="PF09669">
    <property type="entry name" value="Phage_pRha"/>
    <property type="match status" value="1"/>
</dbReference>
<organism evidence="1 2">
    <name type="scientific">Psychromonas ingrahamii (strain DSM 17664 / CCUG 51855 / 37)</name>
    <dbReference type="NCBI Taxonomy" id="357804"/>
    <lineage>
        <taxon>Bacteria</taxon>
        <taxon>Pseudomonadati</taxon>
        <taxon>Pseudomonadota</taxon>
        <taxon>Gammaproteobacteria</taxon>
        <taxon>Alteromonadales</taxon>
        <taxon>Psychromonadaceae</taxon>
        <taxon>Psychromonas</taxon>
    </lineage>
</organism>
<dbReference type="HOGENOM" id="CLU_046670_7_0_6"/>
<dbReference type="KEGG" id="pin:Ping_2481"/>
<dbReference type="Proteomes" id="UP000000639">
    <property type="component" value="Chromosome"/>
</dbReference>
<protein>
    <submittedName>
        <fullName evidence="1">Uncharacterized protein</fullName>
    </submittedName>
</protein>
<dbReference type="STRING" id="357804.Ping_2481"/>